<dbReference type="EMBL" id="CP043028">
    <property type="protein sequence ID" value="QFJ55791.1"/>
    <property type="molecule type" value="Genomic_DNA"/>
</dbReference>
<reference evidence="3" key="1">
    <citation type="submission" date="2019-08" db="EMBL/GenBank/DDBJ databases">
        <title>Complete Genome Sequence of the Polysaccharide-Degrading Rumen Bacterium Pseudobutyrivibrio xylanivorans MA3014.</title>
        <authorList>
            <person name="Palevich N."/>
            <person name="Maclean P.H."/>
            <person name="Kelly W.J."/>
            <person name="Leahy S.C."/>
            <person name="Rakonjac J."/>
            <person name="Attwood G.T."/>
        </authorList>
    </citation>
    <scope>NUCLEOTIDE SEQUENCE [LARGE SCALE GENOMIC DNA]</scope>
    <source>
        <strain evidence="3">MA3014</strain>
    </source>
</reference>
<dbReference type="OrthoDB" id="9768524at2"/>
<feature type="domain" description="DUF4340" evidence="1">
    <location>
        <begin position="223"/>
        <end position="386"/>
    </location>
</feature>
<evidence type="ECO:0000259" key="1">
    <source>
        <dbReference type="Pfam" id="PF14238"/>
    </source>
</evidence>
<accession>A0A5P6VW18</accession>
<dbReference type="InterPro" id="IPR025641">
    <property type="entry name" value="DUF4340"/>
</dbReference>
<dbReference type="RefSeq" id="WP_151624885.1">
    <property type="nucleotide sequence ID" value="NZ_CP043028.1"/>
</dbReference>
<protein>
    <submittedName>
        <fullName evidence="2">DUF4340 domain-containing protein</fullName>
    </submittedName>
</protein>
<evidence type="ECO:0000313" key="2">
    <source>
        <dbReference type="EMBL" id="QFJ55791.1"/>
    </source>
</evidence>
<feature type="domain" description="DUF4340" evidence="1">
    <location>
        <begin position="70"/>
        <end position="173"/>
    </location>
</feature>
<name>A0A5P6VW18_PSEXY</name>
<dbReference type="Pfam" id="PF14238">
    <property type="entry name" value="DUF4340"/>
    <property type="match status" value="2"/>
</dbReference>
<dbReference type="AlphaFoldDB" id="A0A5P6VW18"/>
<evidence type="ECO:0000313" key="3">
    <source>
        <dbReference type="Proteomes" id="UP000327030"/>
    </source>
</evidence>
<organism evidence="2 3">
    <name type="scientific">Pseudobutyrivibrio xylanivorans</name>
    <dbReference type="NCBI Taxonomy" id="185007"/>
    <lineage>
        <taxon>Bacteria</taxon>
        <taxon>Bacillati</taxon>
        <taxon>Bacillota</taxon>
        <taxon>Clostridia</taxon>
        <taxon>Lachnospirales</taxon>
        <taxon>Lachnospiraceae</taxon>
        <taxon>Pseudobutyrivibrio</taxon>
    </lineage>
</organism>
<sequence length="466" mass="52129">MKRAKTLLILSGILVVSVIAILAERAFKMHVDAINTIDEEVFSISQEDITSLSVKKDADSITIENSDGKWKYTDDKDFPVNQDYVSDMLANFQSVHASFIIDNVEDYSQYGLSNPEATITFTTADGDKVITFGTFSTIDEKRYICVDGGSVYLIDEDLLEKISGNVEDYLDRNKVYDFSQIKKLYATGDVSANIEYDPDGKYLYTDTYDYYSVDGDVHEAISSSKVESYLSTLKNLDLTKYETYKATDSDLKKYGLDNPNITIKLTGEVPVSGDDKDKAVESKSQTIYFSHKSDADEAYLYFKGSTIVYTITADEYESVAKANYKDLRPDEIVSFDWTKVAQLIVGFDGNNYVVDVEKSKKDGNTYTLDGETVDFQTVSSKLDTISLTEVGDSYEKGEKELSLSVVLDDDNTTKVSLNFYRYDGDSCVVEMDGKVIGLCSRSSMSSLREEMTSAILNKGKEESTEE</sequence>
<dbReference type="Proteomes" id="UP000327030">
    <property type="component" value="Chromosome 1"/>
</dbReference>
<dbReference type="KEGG" id="pxv:FXF36_13325"/>
<gene>
    <name evidence="2" type="ORF">FXF36_13325</name>
</gene>
<proteinExistence type="predicted"/>